<proteinExistence type="predicted"/>
<dbReference type="EMBL" id="CM037625">
    <property type="protein sequence ID" value="KAH7997775.1"/>
    <property type="molecule type" value="Genomic_DNA"/>
</dbReference>
<comment type="caution">
    <text evidence="1">The sequence shown here is derived from an EMBL/GenBank/DDBJ whole genome shotgun (WGS) entry which is preliminary data.</text>
</comment>
<protein>
    <submittedName>
        <fullName evidence="1">Uncharacterized protein</fullName>
    </submittedName>
</protein>
<organism evidence="1 2">
    <name type="scientific">Sphaerodactylus townsendi</name>
    <dbReference type="NCBI Taxonomy" id="933632"/>
    <lineage>
        <taxon>Eukaryota</taxon>
        <taxon>Metazoa</taxon>
        <taxon>Chordata</taxon>
        <taxon>Craniata</taxon>
        <taxon>Vertebrata</taxon>
        <taxon>Euteleostomi</taxon>
        <taxon>Lepidosauria</taxon>
        <taxon>Squamata</taxon>
        <taxon>Bifurcata</taxon>
        <taxon>Gekkota</taxon>
        <taxon>Sphaerodactylidae</taxon>
        <taxon>Sphaerodactylus</taxon>
    </lineage>
</organism>
<dbReference type="Proteomes" id="UP000827872">
    <property type="component" value="Linkage Group LG12"/>
</dbReference>
<evidence type="ECO:0000313" key="2">
    <source>
        <dbReference type="Proteomes" id="UP000827872"/>
    </source>
</evidence>
<name>A0ACB8EY52_9SAUR</name>
<keyword evidence="2" id="KW-1185">Reference proteome</keyword>
<gene>
    <name evidence="1" type="ORF">K3G42_007940</name>
</gene>
<reference evidence="1" key="1">
    <citation type="submission" date="2021-08" db="EMBL/GenBank/DDBJ databases">
        <title>The first chromosome-level gecko genome reveals the dynamic sex chromosomes of Neotropical dwarf geckos (Sphaerodactylidae: Sphaerodactylus).</title>
        <authorList>
            <person name="Pinto B.J."/>
            <person name="Keating S.E."/>
            <person name="Gamble T."/>
        </authorList>
    </citation>
    <scope>NUCLEOTIDE SEQUENCE</scope>
    <source>
        <strain evidence="1">TG3544</strain>
    </source>
</reference>
<sequence length="309" mass="34257">MDKSRPSQNGLTQPHVHYSFLKTASEDLLSSEENLHSNAHDSLVSDSESLAQEKQYQLELQQRISSSEELLDQSYYELEEGSLEDDSLEEKPLSEPEESDLEDAQIPIGTNCRKENCSNNSSIKEGITDRYSELRYNPNWKNEREGSIVELTQLYSEDAQSSPFASLACSPSQDRLTPGDHRLKEGSQDIPSLSDRESLNSSASSASVSDESYPSAKNREQGGEAKSACQHNSSSSIGNCSCFAQTKDFKQQRSKKDFIEKNKITLGLAARQSNSYLQLHSKKQTKDHPGQVGEHPSSRITAGSLFVAP</sequence>
<evidence type="ECO:0000313" key="1">
    <source>
        <dbReference type="EMBL" id="KAH7997775.1"/>
    </source>
</evidence>
<accession>A0ACB8EY52</accession>